<evidence type="ECO:0000256" key="3">
    <source>
        <dbReference type="ARBA" id="ARBA00022679"/>
    </source>
</evidence>
<dbReference type="STRING" id="1294142.CINTURNW_0454"/>
<evidence type="ECO:0000256" key="2">
    <source>
        <dbReference type="ARBA" id="ARBA00022490"/>
    </source>
</evidence>
<dbReference type="PANTHER" id="PTHR43420:SF44">
    <property type="entry name" value="ACETYLTRANSFERASE YPEA"/>
    <property type="match status" value="1"/>
</dbReference>
<evidence type="ECO:0000313" key="8">
    <source>
        <dbReference type="Proteomes" id="UP000016721"/>
    </source>
</evidence>
<name>U2N9P1_9CLOT</name>
<feature type="domain" description="N-acetyltransferase" evidence="6">
    <location>
        <begin position="9"/>
        <end position="151"/>
    </location>
</feature>
<organism evidence="7 8">
    <name type="scientific">Clostridium intestinale URNW</name>
    <dbReference type="NCBI Taxonomy" id="1294142"/>
    <lineage>
        <taxon>Bacteria</taxon>
        <taxon>Bacillati</taxon>
        <taxon>Bacillota</taxon>
        <taxon>Clostridia</taxon>
        <taxon>Eubacteriales</taxon>
        <taxon>Clostridiaceae</taxon>
        <taxon>Clostridium</taxon>
    </lineage>
</organism>
<proteinExistence type="inferred from homology"/>
<protein>
    <recommendedName>
        <fullName evidence="5">[Ribosomal protein bS18]-alanine N-acetyltransferase</fullName>
        <ecNumber evidence="5">2.3.1.266</ecNumber>
    </recommendedName>
</protein>
<dbReference type="GO" id="GO:0008999">
    <property type="term" value="F:protein-N-terminal-alanine acetyltransferase activity"/>
    <property type="evidence" value="ECO:0007669"/>
    <property type="project" value="UniProtKB-EC"/>
</dbReference>
<evidence type="ECO:0000256" key="1">
    <source>
        <dbReference type="ARBA" id="ARBA00005395"/>
    </source>
</evidence>
<dbReference type="NCBIfam" id="TIGR01575">
    <property type="entry name" value="rimI"/>
    <property type="match status" value="1"/>
</dbReference>
<evidence type="ECO:0000313" key="7">
    <source>
        <dbReference type="EMBL" id="ERK32232.1"/>
    </source>
</evidence>
<keyword evidence="2 5" id="KW-0963">Cytoplasm</keyword>
<dbReference type="SUPFAM" id="SSF55729">
    <property type="entry name" value="Acyl-CoA N-acyltransferases (Nat)"/>
    <property type="match status" value="1"/>
</dbReference>
<reference evidence="7 8" key="1">
    <citation type="journal article" date="2013" name="Genome Announc.">
        <title>Draft Genome Sequence of the Hydrogen- and Ethanol-Producing Bacterium Clostridium intestinale Strain URNW.</title>
        <authorList>
            <person name="Lal S."/>
            <person name="Ramachandran U."/>
            <person name="Zhang X."/>
            <person name="Sparling R."/>
            <person name="Levin D.B."/>
        </authorList>
    </citation>
    <scope>NUCLEOTIDE SEQUENCE [LARGE SCALE GENOMIC DNA]</scope>
    <source>
        <strain evidence="7 8">URNW</strain>
    </source>
</reference>
<comment type="subcellular location">
    <subcellularLocation>
        <location evidence="5">Cytoplasm</location>
    </subcellularLocation>
</comment>
<evidence type="ECO:0000259" key="6">
    <source>
        <dbReference type="PROSITE" id="PS51186"/>
    </source>
</evidence>
<dbReference type="InterPro" id="IPR006464">
    <property type="entry name" value="AcTrfase_RimI/Ard1"/>
</dbReference>
<dbReference type="PANTHER" id="PTHR43420">
    <property type="entry name" value="ACETYLTRANSFERASE"/>
    <property type="match status" value="1"/>
</dbReference>
<accession>U2N9P1</accession>
<dbReference type="InterPro" id="IPR016181">
    <property type="entry name" value="Acyl_CoA_acyltransferase"/>
</dbReference>
<dbReference type="HOGENOM" id="CLU_013985_23_3_9"/>
<dbReference type="EC" id="2.3.1.266" evidence="5"/>
<dbReference type="Proteomes" id="UP000016721">
    <property type="component" value="Unassembled WGS sequence"/>
</dbReference>
<dbReference type="InterPro" id="IPR050680">
    <property type="entry name" value="YpeA/RimI_acetyltransf"/>
</dbReference>
<dbReference type="PATRIC" id="fig|1294142.3.peg.433"/>
<dbReference type="RefSeq" id="WP_021800512.1">
    <property type="nucleotide sequence ID" value="NZ_KI273145.1"/>
</dbReference>
<comment type="similarity">
    <text evidence="1 5">Belongs to the acetyltransferase family. RimI subfamily.</text>
</comment>
<dbReference type="InterPro" id="IPR000182">
    <property type="entry name" value="GNAT_dom"/>
</dbReference>
<dbReference type="GO" id="GO:0005737">
    <property type="term" value="C:cytoplasm"/>
    <property type="evidence" value="ECO:0007669"/>
    <property type="project" value="UniProtKB-SubCell"/>
</dbReference>
<dbReference type="eggNOG" id="COG0456">
    <property type="taxonomic scope" value="Bacteria"/>
</dbReference>
<sequence>MDEFNSKQLTIVDMTSEHLVDICEISIFSFPIPWSYDSFKRELKNKLASYLVVIMDNRVIAYGGIWVILEEAHITNIAVHPDYRCKGIGETLLNALLDKAYARGAKEITLEVRVSNLPAQWLYKKLGFSEEGIRKNYYEDNKEDALIMWKR</sequence>
<comment type="caution">
    <text evidence="7">The sequence shown here is derived from an EMBL/GenBank/DDBJ whole genome shotgun (WGS) entry which is preliminary data.</text>
</comment>
<gene>
    <name evidence="7" type="ORF">CINTURNW_0454</name>
</gene>
<dbReference type="Gene3D" id="3.40.630.30">
    <property type="match status" value="1"/>
</dbReference>
<dbReference type="AlphaFoldDB" id="U2N9P1"/>
<evidence type="ECO:0000256" key="4">
    <source>
        <dbReference type="ARBA" id="ARBA00023315"/>
    </source>
</evidence>
<comment type="function">
    <text evidence="5">Acetylates the N-terminal alanine of ribosomal protein bS18.</text>
</comment>
<keyword evidence="3 7" id="KW-0808">Transferase</keyword>
<dbReference type="CDD" id="cd04301">
    <property type="entry name" value="NAT_SF"/>
    <property type="match status" value="1"/>
</dbReference>
<dbReference type="PROSITE" id="PS51186">
    <property type="entry name" value="GNAT"/>
    <property type="match status" value="1"/>
</dbReference>
<dbReference type="EMBL" id="APJA01000006">
    <property type="protein sequence ID" value="ERK32232.1"/>
    <property type="molecule type" value="Genomic_DNA"/>
</dbReference>
<evidence type="ECO:0000256" key="5">
    <source>
        <dbReference type="RuleBase" id="RU363094"/>
    </source>
</evidence>
<keyword evidence="4" id="KW-0012">Acyltransferase</keyword>
<keyword evidence="8" id="KW-1185">Reference proteome</keyword>
<comment type="catalytic activity">
    <reaction evidence="5">
        <text>N-terminal L-alanyl-[ribosomal protein bS18] + acetyl-CoA = N-terminal N(alpha)-acetyl-L-alanyl-[ribosomal protein bS18] + CoA + H(+)</text>
        <dbReference type="Rhea" id="RHEA:43756"/>
        <dbReference type="Rhea" id="RHEA-COMP:10676"/>
        <dbReference type="Rhea" id="RHEA-COMP:10677"/>
        <dbReference type="ChEBI" id="CHEBI:15378"/>
        <dbReference type="ChEBI" id="CHEBI:57287"/>
        <dbReference type="ChEBI" id="CHEBI:57288"/>
        <dbReference type="ChEBI" id="CHEBI:64718"/>
        <dbReference type="ChEBI" id="CHEBI:83683"/>
        <dbReference type="EC" id="2.3.1.266"/>
    </reaction>
</comment>
<dbReference type="Pfam" id="PF00583">
    <property type="entry name" value="Acetyltransf_1"/>
    <property type="match status" value="1"/>
</dbReference>